<accession>A0ABS3HBF0</accession>
<dbReference type="PANTHER" id="PTHR30349">
    <property type="entry name" value="PHAGE INTEGRASE-RELATED"/>
    <property type="match status" value="1"/>
</dbReference>
<sequence>MAKIKEYRKNDGSMNYEFSVYIGTNPYTGKKERTTRRGFTSIKEAELALAQIRLDVANGKFKFNKPAKTFGEVTKLWLPIYKRTVKEVTYTATVSIIDLFITPMFGDKLIDKIDVMYCQRIVNNWADERPRTFKKSKFYVGKIFDYAVNIGVVDDNPMKKVLMPRVQVEPRKIGFYDKDELNKFLAYAQEFDQNKVYTFFRLLAYSGMRKGEAYALTWEDVDFEKNQISISKSLARGENKTLYISSPKTKGSVRTISMDKDTMNHLKRWRNTQRQLLLKLGHPTKKNDQNLFTTDENEYYHPTVDKHWLKRIYNQKNVPKDFKQISTHGFRHTHASLLFEAGASVKSVQDRLGHSDITTTMNIYAHVTEAARDKTADLFADYISK</sequence>
<evidence type="ECO:0000259" key="5">
    <source>
        <dbReference type="PROSITE" id="PS51898"/>
    </source>
</evidence>
<dbReference type="Pfam" id="PF14657">
    <property type="entry name" value="Arm-DNA-bind_4"/>
    <property type="match status" value="1"/>
</dbReference>
<dbReference type="Proteomes" id="UP000664495">
    <property type="component" value="Unassembled WGS sequence"/>
</dbReference>
<keyword evidence="4" id="KW-0233">DNA recombination</keyword>
<dbReference type="Pfam" id="PF14659">
    <property type="entry name" value="Phage_int_SAM_3"/>
    <property type="match status" value="1"/>
</dbReference>
<reference evidence="6 7" key="1">
    <citation type="submission" date="2021-03" db="EMBL/GenBank/DDBJ databases">
        <title>Enterococcal diversity collection.</title>
        <authorList>
            <person name="Gilmore M.S."/>
            <person name="Schwartzman J."/>
            <person name="Van Tyne D."/>
            <person name="Martin M."/>
            <person name="Earl A.M."/>
            <person name="Manson A.L."/>
            <person name="Straub T."/>
            <person name="Salamzade R."/>
            <person name="Saavedra J."/>
            <person name="Lebreton F."/>
            <person name="Prichula J."/>
            <person name="Schaufler K."/>
            <person name="Gaca A."/>
            <person name="Sgardioli B."/>
            <person name="Wagenaar J."/>
            <person name="Strong T."/>
        </authorList>
    </citation>
    <scope>NUCLEOTIDE SEQUENCE [LARGE SCALE GENOMIC DNA]</scope>
    <source>
        <strain evidence="6 7">MJM16</strain>
    </source>
</reference>
<dbReference type="InterPro" id="IPR050090">
    <property type="entry name" value="Tyrosine_recombinase_XerCD"/>
</dbReference>
<dbReference type="InterPro" id="IPR010998">
    <property type="entry name" value="Integrase_recombinase_N"/>
</dbReference>
<comment type="caution">
    <text evidence="6">The sequence shown here is derived from an EMBL/GenBank/DDBJ whole genome shotgun (WGS) entry which is preliminary data.</text>
</comment>
<evidence type="ECO:0000256" key="4">
    <source>
        <dbReference type="ARBA" id="ARBA00023172"/>
    </source>
</evidence>
<dbReference type="InterPro" id="IPR004107">
    <property type="entry name" value="Integrase_SAM-like_N"/>
</dbReference>
<name>A0ABS3HBF0_9ENTE</name>
<gene>
    <name evidence="6" type="ORF">JZO85_00825</name>
</gene>
<dbReference type="PANTHER" id="PTHR30349:SF64">
    <property type="entry name" value="PROPHAGE INTEGRASE INTD-RELATED"/>
    <property type="match status" value="1"/>
</dbReference>
<dbReference type="RefSeq" id="WP_207106601.1">
    <property type="nucleotide sequence ID" value="NZ_JAFLVR010000001.1"/>
</dbReference>
<protein>
    <submittedName>
        <fullName evidence="6">Site-specific integrase</fullName>
    </submittedName>
</protein>
<dbReference type="InterPro" id="IPR013762">
    <property type="entry name" value="Integrase-like_cat_sf"/>
</dbReference>
<proteinExistence type="inferred from homology"/>
<comment type="similarity">
    <text evidence="1">Belongs to the 'phage' integrase family.</text>
</comment>
<keyword evidence="7" id="KW-1185">Reference proteome</keyword>
<evidence type="ECO:0000313" key="6">
    <source>
        <dbReference type="EMBL" id="MBO0450790.1"/>
    </source>
</evidence>
<keyword evidence="2" id="KW-0229">DNA integration</keyword>
<dbReference type="InterPro" id="IPR011010">
    <property type="entry name" value="DNA_brk_join_enz"/>
</dbReference>
<dbReference type="Gene3D" id="1.10.150.130">
    <property type="match status" value="1"/>
</dbReference>
<dbReference type="InterPro" id="IPR002104">
    <property type="entry name" value="Integrase_catalytic"/>
</dbReference>
<dbReference type="Pfam" id="PF00589">
    <property type="entry name" value="Phage_integrase"/>
    <property type="match status" value="1"/>
</dbReference>
<evidence type="ECO:0000256" key="2">
    <source>
        <dbReference type="ARBA" id="ARBA00022908"/>
    </source>
</evidence>
<dbReference type="Gene3D" id="1.10.443.10">
    <property type="entry name" value="Intergrase catalytic core"/>
    <property type="match status" value="1"/>
</dbReference>
<evidence type="ECO:0000256" key="1">
    <source>
        <dbReference type="ARBA" id="ARBA00008857"/>
    </source>
</evidence>
<evidence type="ECO:0000313" key="7">
    <source>
        <dbReference type="Proteomes" id="UP000664495"/>
    </source>
</evidence>
<dbReference type="PROSITE" id="PS51898">
    <property type="entry name" value="TYR_RECOMBINASE"/>
    <property type="match status" value="1"/>
</dbReference>
<dbReference type="SUPFAM" id="SSF56349">
    <property type="entry name" value="DNA breaking-rejoining enzymes"/>
    <property type="match status" value="1"/>
</dbReference>
<organism evidence="6 7">
    <name type="scientific">Candidatus Enterococcus murrayae</name>
    <dbReference type="NCBI Taxonomy" id="2815321"/>
    <lineage>
        <taxon>Bacteria</taxon>
        <taxon>Bacillati</taxon>
        <taxon>Bacillota</taxon>
        <taxon>Bacilli</taxon>
        <taxon>Lactobacillales</taxon>
        <taxon>Enterococcaceae</taxon>
        <taxon>Enterococcus</taxon>
    </lineage>
</organism>
<dbReference type="InterPro" id="IPR028259">
    <property type="entry name" value="AP2-like_int_N"/>
</dbReference>
<dbReference type="EMBL" id="JAFLVR010000001">
    <property type="protein sequence ID" value="MBO0450790.1"/>
    <property type="molecule type" value="Genomic_DNA"/>
</dbReference>
<keyword evidence="3" id="KW-0238">DNA-binding</keyword>
<feature type="domain" description="Tyr recombinase" evidence="5">
    <location>
        <begin position="171"/>
        <end position="377"/>
    </location>
</feature>
<dbReference type="CDD" id="cd01189">
    <property type="entry name" value="INT_ICEBs1_C_like"/>
    <property type="match status" value="1"/>
</dbReference>
<evidence type="ECO:0000256" key="3">
    <source>
        <dbReference type="ARBA" id="ARBA00023125"/>
    </source>
</evidence>